<keyword evidence="12 16" id="KW-0333">Golgi apparatus</keyword>
<gene>
    <name evidence="20" type="primary">LOC108676823</name>
</gene>
<dbReference type="GeneID" id="108676823"/>
<keyword evidence="14 16" id="KW-1015">Disulfide bond</keyword>
<evidence type="ECO:0000256" key="2">
    <source>
        <dbReference type="ARBA" id="ARBA00004323"/>
    </source>
</evidence>
<evidence type="ECO:0000256" key="16">
    <source>
        <dbReference type="RuleBase" id="RU361242"/>
    </source>
</evidence>
<feature type="domain" description="Glycosyltransferase 2-like" evidence="17">
    <location>
        <begin position="196"/>
        <end position="381"/>
    </location>
</feature>
<dbReference type="SUPFAM" id="SSF53448">
    <property type="entry name" value="Nucleotide-diphospho-sugar transferases"/>
    <property type="match status" value="1"/>
</dbReference>
<dbReference type="InterPro" id="IPR045885">
    <property type="entry name" value="GalNAc-T"/>
</dbReference>
<evidence type="ECO:0000259" key="18">
    <source>
        <dbReference type="Pfam" id="PF00652"/>
    </source>
</evidence>
<evidence type="ECO:0000256" key="5">
    <source>
        <dbReference type="ARBA" id="ARBA00022676"/>
    </source>
</evidence>
<proteinExistence type="inferred from homology"/>
<keyword evidence="10" id="KW-0735">Signal-anchor</keyword>
<evidence type="ECO:0000256" key="10">
    <source>
        <dbReference type="ARBA" id="ARBA00022968"/>
    </source>
</evidence>
<evidence type="ECO:0000256" key="3">
    <source>
        <dbReference type="ARBA" id="ARBA00004922"/>
    </source>
</evidence>
<reference evidence="20" key="1">
    <citation type="submission" date="2025-08" db="UniProtKB">
        <authorList>
            <consortium name="RefSeq"/>
        </authorList>
    </citation>
    <scope>IDENTIFICATION</scope>
    <source>
        <tissue evidence="20">Whole organism</tissue>
    </source>
</reference>
<organism evidence="19 20">
    <name type="scientific">Hyalella azteca</name>
    <name type="common">Amphipod</name>
    <dbReference type="NCBI Taxonomy" id="294128"/>
    <lineage>
        <taxon>Eukaryota</taxon>
        <taxon>Metazoa</taxon>
        <taxon>Ecdysozoa</taxon>
        <taxon>Arthropoda</taxon>
        <taxon>Crustacea</taxon>
        <taxon>Multicrustacea</taxon>
        <taxon>Malacostraca</taxon>
        <taxon>Eumalacostraca</taxon>
        <taxon>Peracarida</taxon>
        <taxon>Amphipoda</taxon>
        <taxon>Senticaudata</taxon>
        <taxon>Talitrida</taxon>
        <taxon>Talitroidea</taxon>
        <taxon>Hyalellidae</taxon>
        <taxon>Hyalella</taxon>
    </lineage>
</organism>
<dbReference type="AlphaFoldDB" id="A0A8B7P354"/>
<dbReference type="GO" id="GO:0030246">
    <property type="term" value="F:carbohydrate binding"/>
    <property type="evidence" value="ECO:0007669"/>
    <property type="project" value="UniProtKB-KW"/>
</dbReference>
<evidence type="ECO:0000256" key="15">
    <source>
        <dbReference type="ARBA" id="ARBA00023211"/>
    </source>
</evidence>
<accession>A0A8B7P354</accession>
<dbReference type="CDD" id="cd02510">
    <property type="entry name" value="pp-GalNAc-T"/>
    <property type="match status" value="1"/>
</dbReference>
<comment type="cofactor">
    <cofactor evidence="1 16">
        <name>Mn(2+)</name>
        <dbReference type="ChEBI" id="CHEBI:29035"/>
    </cofactor>
</comment>
<keyword evidence="7 16" id="KW-0812">Transmembrane</keyword>
<dbReference type="RefSeq" id="XP_018020452.1">
    <property type="nucleotide sequence ID" value="XM_018164963.2"/>
</dbReference>
<comment type="subcellular location">
    <subcellularLocation>
        <location evidence="2 16">Golgi apparatus membrane</location>
        <topology evidence="2 16">Single-pass type II membrane protein</topology>
    </subcellularLocation>
</comment>
<comment type="similarity">
    <text evidence="4 16">Belongs to the glycosyltransferase 2 family. GalNAc-T subfamily.</text>
</comment>
<dbReference type="SUPFAM" id="SSF50370">
    <property type="entry name" value="Ricin B-like lectins"/>
    <property type="match status" value="1"/>
</dbReference>
<dbReference type="KEGG" id="hazt:108676823"/>
<evidence type="ECO:0000256" key="4">
    <source>
        <dbReference type="ARBA" id="ARBA00005680"/>
    </source>
</evidence>
<dbReference type="PANTHER" id="PTHR11675:SF43">
    <property type="entry name" value="POLYPEPTIDE N-ACETYLGALACTOSAMINYLTRANSFERASE 1"/>
    <property type="match status" value="1"/>
</dbReference>
<dbReference type="OMA" id="DLKFHPD"/>
<evidence type="ECO:0000256" key="8">
    <source>
        <dbReference type="ARBA" id="ARBA00022723"/>
    </source>
</evidence>
<dbReference type="InterPro" id="IPR029044">
    <property type="entry name" value="Nucleotide-diphossugar_trans"/>
</dbReference>
<dbReference type="PANTHER" id="PTHR11675">
    <property type="entry name" value="N-ACETYLGALACTOSAMINYLTRANSFERASE"/>
    <property type="match status" value="1"/>
</dbReference>
<evidence type="ECO:0000256" key="13">
    <source>
        <dbReference type="ARBA" id="ARBA00023136"/>
    </source>
</evidence>
<dbReference type="InterPro" id="IPR035992">
    <property type="entry name" value="Ricin_B-like_lectins"/>
</dbReference>
<dbReference type="PROSITE" id="PS50231">
    <property type="entry name" value="RICIN_B_LECTIN"/>
    <property type="match status" value="1"/>
</dbReference>
<protein>
    <recommendedName>
        <fullName evidence="16">Polypeptide N-acetylgalactosaminyltransferase</fullName>
        <ecNumber evidence="16">2.4.1.-</ecNumber>
    </recommendedName>
    <alternativeName>
        <fullName evidence="16">Protein-UDP acetylgalactosaminyltransferase</fullName>
    </alternativeName>
</protein>
<dbReference type="GO" id="GO:0006493">
    <property type="term" value="P:protein O-linked glycosylation"/>
    <property type="evidence" value="ECO:0007669"/>
    <property type="project" value="TreeGrafter"/>
</dbReference>
<evidence type="ECO:0000256" key="1">
    <source>
        <dbReference type="ARBA" id="ARBA00001936"/>
    </source>
</evidence>
<dbReference type="InterPro" id="IPR001173">
    <property type="entry name" value="Glyco_trans_2-like"/>
</dbReference>
<name>A0A8B7P354_HYAAZ</name>
<dbReference type="FunFam" id="3.90.550.10:FF:000021">
    <property type="entry name" value="Polypeptide N-acetylgalactosaminyltransferase"/>
    <property type="match status" value="1"/>
</dbReference>
<keyword evidence="19" id="KW-1185">Reference proteome</keyword>
<evidence type="ECO:0000259" key="17">
    <source>
        <dbReference type="Pfam" id="PF00535"/>
    </source>
</evidence>
<keyword evidence="6 16" id="KW-0808">Transferase</keyword>
<dbReference type="Pfam" id="PF00535">
    <property type="entry name" value="Glycos_transf_2"/>
    <property type="match status" value="1"/>
</dbReference>
<keyword evidence="11 16" id="KW-1133">Transmembrane helix</keyword>
<evidence type="ECO:0000256" key="11">
    <source>
        <dbReference type="ARBA" id="ARBA00022989"/>
    </source>
</evidence>
<dbReference type="UniPathway" id="UPA00378"/>
<keyword evidence="9 16" id="KW-0430">Lectin</keyword>
<dbReference type="Gene3D" id="2.80.10.50">
    <property type="match status" value="1"/>
</dbReference>
<dbReference type="Proteomes" id="UP000694843">
    <property type="component" value="Unplaced"/>
</dbReference>
<evidence type="ECO:0000313" key="19">
    <source>
        <dbReference type="Proteomes" id="UP000694843"/>
    </source>
</evidence>
<feature type="transmembrane region" description="Helical" evidence="16">
    <location>
        <begin position="14"/>
        <end position="33"/>
    </location>
</feature>
<dbReference type="Gene3D" id="3.90.550.10">
    <property type="entry name" value="Spore Coat Polysaccharide Biosynthesis Protein SpsA, Chain A"/>
    <property type="match status" value="1"/>
</dbReference>
<keyword evidence="13 16" id="KW-0472">Membrane</keyword>
<keyword evidence="5 16" id="KW-0328">Glycosyltransferase</keyword>
<sequence>MGVIVFLHRRRRAFLLRVFAVLMVVGIMCLWLRSDTKLDESDDKILLPARAVPAGTNDGPARLVPDNVNNKGFGNPEEVVLKVPDNNLDFRDDKLHKSDAALGMGVVPGDDAEAEQRARALAMFAADDAKIVPGLGERGKAVHMKGEEGILADESVKVDAFNRILSDKIAYNRSVPDSRDPLCARVTYSSQLPSASVIIIFNNEAWSPLIRTIHSVINRSPKQHLHEILLVDDFSDREELGEKLELYIKYRLPPDLVRVVRLPHRHGLIRARLAGAKAATGDVLIFLDSHCEANEKWMEPMLQRIKESRTAVLVPIIDVIDDKTLEYYAGNGRYFQVGGFTWSGHFTWIEVTPEEERRRGNPVGPTRSPTMAGGLFAMDRQFFWDVGGYDEGMDVWGGENLEMSFRVWMCGGTLETMPCSRVGHIFRSFHPYTFPGNKDTHGLNTARLAEVWMDDYKRLFYMNRPELQTADYGDVSPRRALRERLQCRSFRWYLENVYPEKFVLDEQSFAYGRLRNNGTRPHLCLDTLQADEKRPYDIGLYNCHDFEASSQSGHLMHKATNLCLDTAGGSAMALAQAQECRAVASQQWWFEHYNAAR</sequence>
<evidence type="ECO:0000256" key="7">
    <source>
        <dbReference type="ARBA" id="ARBA00022692"/>
    </source>
</evidence>
<comment type="pathway">
    <text evidence="3 16">Protein modification; protein glycosylation.</text>
</comment>
<evidence type="ECO:0000256" key="6">
    <source>
        <dbReference type="ARBA" id="ARBA00022679"/>
    </source>
</evidence>
<keyword evidence="15 16" id="KW-0464">Manganese</keyword>
<dbReference type="GO" id="GO:0046872">
    <property type="term" value="F:metal ion binding"/>
    <property type="evidence" value="ECO:0007669"/>
    <property type="project" value="UniProtKB-KW"/>
</dbReference>
<dbReference type="EC" id="2.4.1.-" evidence="16"/>
<dbReference type="GO" id="GO:0004653">
    <property type="term" value="F:polypeptide N-acetylgalactosaminyltransferase activity"/>
    <property type="evidence" value="ECO:0007669"/>
    <property type="project" value="UniProtKB-ARBA"/>
</dbReference>
<evidence type="ECO:0000256" key="14">
    <source>
        <dbReference type="ARBA" id="ARBA00023157"/>
    </source>
</evidence>
<dbReference type="GO" id="GO:0000139">
    <property type="term" value="C:Golgi membrane"/>
    <property type="evidence" value="ECO:0007669"/>
    <property type="project" value="UniProtKB-SubCell"/>
</dbReference>
<dbReference type="InterPro" id="IPR000772">
    <property type="entry name" value="Ricin_B_lectin"/>
</dbReference>
<dbReference type="OrthoDB" id="416652at2759"/>
<feature type="domain" description="Ricin B lectin" evidence="18">
    <location>
        <begin position="511"/>
        <end position="593"/>
    </location>
</feature>
<keyword evidence="8" id="KW-0479">Metal-binding</keyword>
<evidence type="ECO:0000256" key="12">
    <source>
        <dbReference type="ARBA" id="ARBA00023034"/>
    </source>
</evidence>
<evidence type="ECO:0000313" key="20">
    <source>
        <dbReference type="RefSeq" id="XP_018020452.1"/>
    </source>
</evidence>
<dbReference type="Pfam" id="PF00652">
    <property type="entry name" value="Ricin_B_lectin"/>
    <property type="match status" value="1"/>
</dbReference>
<evidence type="ECO:0000256" key="9">
    <source>
        <dbReference type="ARBA" id="ARBA00022734"/>
    </source>
</evidence>